<name>A9NNE7_PICSI</name>
<evidence type="ECO:0000313" key="2">
    <source>
        <dbReference type="EMBL" id="ABK22158.1"/>
    </source>
</evidence>
<reference evidence="2" key="1">
    <citation type="journal article" date="2008" name="BMC Genomics">
        <title>A conifer genomics resource of 200,000 spruce (Picea spp.) ESTs and 6,464 high-quality, sequence-finished full-length cDNAs for Sitka spruce (Picea sitchensis).</title>
        <authorList>
            <person name="Ralph S.G."/>
            <person name="Chun H.J."/>
            <person name="Kolosova N."/>
            <person name="Cooper D."/>
            <person name="Oddy C."/>
            <person name="Ritland C.E."/>
            <person name="Kirkpatrick R."/>
            <person name="Moore R."/>
            <person name="Barber S."/>
            <person name="Holt R.A."/>
            <person name="Jones S.J."/>
            <person name="Marra M.A."/>
            <person name="Douglas C.J."/>
            <person name="Ritland K."/>
            <person name="Bohlmann J."/>
        </authorList>
    </citation>
    <scope>NUCLEOTIDE SEQUENCE</scope>
    <source>
        <tissue evidence="2">Bark</tissue>
    </source>
</reference>
<dbReference type="InterPro" id="IPR040387">
    <property type="entry name" value="RIN4/NOI4"/>
</dbReference>
<dbReference type="PANTHER" id="PTHR33159:SF93">
    <property type="entry name" value="PROTEIN NOI4"/>
    <property type="match status" value="1"/>
</dbReference>
<sequence>MSGRSLPKFGDWDVNDPATGEGFTVIFNKARDEKKTGAEAGANPAEIQAAKDEHAKGEFQSKQRKWLCCLSPSAVG</sequence>
<dbReference type="EMBL" id="EF082805">
    <property type="protein sequence ID" value="ABK22158.1"/>
    <property type="molecule type" value="mRNA"/>
</dbReference>
<dbReference type="GO" id="GO:0005886">
    <property type="term" value="C:plasma membrane"/>
    <property type="evidence" value="ECO:0007669"/>
    <property type="project" value="TreeGrafter"/>
</dbReference>
<dbReference type="Pfam" id="PF05627">
    <property type="entry name" value="AvrRpt-cleavage"/>
    <property type="match status" value="1"/>
</dbReference>
<feature type="domain" description="RIN4 pathogenic type III effector avirulence factor Avr cleavage site" evidence="1">
    <location>
        <begin position="3"/>
        <end position="35"/>
    </location>
</feature>
<protein>
    <recommendedName>
        <fullName evidence="1">RIN4 pathogenic type III effector avirulence factor Avr cleavage site domain-containing protein</fullName>
    </recommendedName>
</protein>
<evidence type="ECO:0000259" key="1">
    <source>
        <dbReference type="Pfam" id="PF05627"/>
    </source>
</evidence>
<accession>A9NNE7</accession>
<organism evidence="2">
    <name type="scientific">Picea sitchensis</name>
    <name type="common">Sitka spruce</name>
    <name type="synonym">Pinus sitchensis</name>
    <dbReference type="NCBI Taxonomy" id="3332"/>
    <lineage>
        <taxon>Eukaryota</taxon>
        <taxon>Viridiplantae</taxon>
        <taxon>Streptophyta</taxon>
        <taxon>Embryophyta</taxon>
        <taxon>Tracheophyta</taxon>
        <taxon>Spermatophyta</taxon>
        <taxon>Pinopsida</taxon>
        <taxon>Pinidae</taxon>
        <taxon>Conifers I</taxon>
        <taxon>Pinales</taxon>
        <taxon>Pinaceae</taxon>
        <taxon>Picea</taxon>
    </lineage>
</organism>
<dbReference type="AlphaFoldDB" id="A9NNE7"/>
<dbReference type="PANTHER" id="PTHR33159">
    <property type="entry name" value="RPM1-INTERACTING PROTEIN 4 (RIN4) FAMILY PROTEIN"/>
    <property type="match status" value="1"/>
</dbReference>
<proteinExistence type="evidence at transcript level"/>
<dbReference type="InterPro" id="IPR008700">
    <property type="entry name" value="TypeIII_avirulence_cleave"/>
</dbReference>